<evidence type="ECO:0000313" key="3">
    <source>
        <dbReference type="Proteomes" id="UP000694018"/>
    </source>
</evidence>
<evidence type="ECO:0000313" key="2">
    <source>
        <dbReference type="EMBL" id="QXJ29843.1"/>
    </source>
</evidence>
<organism evidence="2 3">
    <name type="scientific">Saccharolobus shibatae (strain ATCC 51178 / DSM 5389 / JCM 8931 / NBRC 15437 / B12)</name>
    <name type="common">Sulfolobus shibatae</name>
    <dbReference type="NCBI Taxonomy" id="523848"/>
    <lineage>
        <taxon>Archaea</taxon>
        <taxon>Thermoproteota</taxon>
        <taxon>Thermoprotei</taxon>
        <taxon>Sulfolobales</taxon>
        <taxon>Sulfolobaceae</taxon>
        <taxon>Saccharolobus</taxon>
    </lineage>
</organism>
<protein>
    <submittedName>
        <fullName evidence="2">Glycosyltransferase</fullName>
    </submittedName>
</protein>
<dbReference type="InterPro" id="IPR001296">
    <property type="entry name" value="Glyco_trans_1"/>
</dbReference>
<dbReference type="Proteomes" id="UP000694018">
    <property type="component" value="Chromosome"/>
</dbReference>
<dbReference type="EMBL" id="CP077717">
    <property type="protein sequence ID" value="QXJ29843.1"/>
    <property type="molecule type" value="Genomic_DNA"/>
</dbReference>
<dbReference type="OrthoDB" id="132546at2157"/>
<proteinExistence type="predicted"/>
<evidence type="ECO:0000259" key="1">
    <source>
        <dbReference type="Pfam" id="PF00534"/>
    </source>
</evidence>
<name>A0A8F5BR92_SACSH</name>
<accession>A0A8F5BR92</accession>
<dbReference type="RefSeq" id="WP_218258596.1">
    <property type="nucleotide sequence ID" value="NZ_CP077717.1"/>
</dbReference>
<dbReference type="GO" id="GO:0016020">
    <property type="term" value="C:membrane"/>
    <property type="evidence" value="ECO:0007669"/>
    <property type="project" value="TreeGrafter"/>
</dbReference>
<feature type="domain" description="Glycosyl transferase family 1" evidence="1">
    <location>
        <begin position="180"/>
        <end position="334"/>
    </location>
</feature>
<gene>
    <name evidence="2" type="ORF">J5U23_02729</name>
</gene>
<dbReference type="GO" id="GO:0006487">
    <property type="term" value="P:protein N-linked glycosylation"/>
    <property type="evidence" value="ECO:0007669"/>
    <property type="project" value="TreeGrafter"/>
</dbReference>
<reference evidence="2" key="1">
    <citation type="journal article" date="2021" name="Environ. Microbiol.">
        <title>New insights into the diversity and evolution of the archaeal mobilome from three complete genomes of Saccharolobus shibatae.</title>
        <authorList>
            <person name="Medvedeva S."/>
            <person name="Brandt D."/>
            <person name="Cvirkaite-Krupovic V."/>
            <person name="Liu Y."/>
            <person name="Severinov K."/>
            <person name="Ishino S."/>
            <person name="Ishino Y."/>
            <person name="Prangishvili D."/>
            <person name="Kalinowski J."/>
            <person name="Krupovic M."/>
        </authorList>
    </citation>
    <scope>NUCLEOTIDE SEQUENCE</scope>
    <source>
        <strain evidence="2">B12</strain>
    </source>
</reference>
<dbReference type="PANTHER" id="PTHR45919:SF1">
    <property type="entry name" value="GDP-MAN:MAN(3)GLCNAC(2)-PP-DOL ALPHA-1,2-MANNOSYLTRANSFERASE"/>
    <property type="match status" value="1"/>
</dbReference>
<dbReference type="InterPro" id="IPR038013">
    <property type="entry name" value="ALG11"/>
</dbReference>
<dbReference type="GO" id="GO:0004377">
    <property type="term" value="F:GDP-Man:Man(3)GlcNAc(2)-PP-Dol alpha-1,2-mannosyltransferase activity"/>
    <property type="evidence" value="ECO:0007669"/>
    <property type="project" value="InterPro"/>
</dbReference>
<dbReference type="KEGG" id="sshi:J5U23_02729"/>
<sequence>MKKIKVAVIAHGLGMSRGYSGEGTIYKTFFEMLEERKINYVAISFAKPYDKSIPSVYTLPFHLPKLDKYQRLLTYYTAKKVKPDLYLNASGVPIPLSELAPHVIYAGAPSIANLPSKYTRSLFWKLYLLPFRLVINKIKDEGKRAKIIANSRYSAKAIAEVYKINEPKVIYPPVDVEYFQRAYNEEKRENFFVTIGRIERGKMLENSILLAAKSGVKGVIIGSLNERDYLNKLIKLKRELNADIEIVTNLPREELLKVLSKAKVYFHATIGEHFGIPVIEAMAGGVIPIVPKESGAYEVVPEFSYSDIEEAVTLLKSLLENENIGLRREMKNRALNFSKENFKRNIFSEISSIIF</sequence>
<dbReference type="AlphaFoldDB" id="A0A8F5BR92"/>
<dbReference type="GeneID" id="65564204"/>
<dbReference type="Pfam" id="PF00534">
    <property type="entry name" value="Glycos_transf_1"/>
    <property type="match status" value="1"/>
</dbReference>
<dbReference type="PANTHER" id="PTHR45919">
    <property type="entry name" value="GDP-MAN:MAN(3)GLCNAC(2)-PP-DOL ALPHA-1,2-MANNOSYLTRANSFERASE"/>
    <property type="match status" value="1"/>
</dbReference>